<protein>
    <submittedName>
        <fullName evidence="4">Copine family protein</fullName>
    </submittedName>
</protein>
<organism evidence="3 4">
    <name type="scientific">Toxocara canis</name>
    <name type="common">Canine roundworm</name>
    <dbReference type="NCBI Taxonomy" id="6265"/>
    <lineage>
        <taxon>Eukaryota</taxon>
        <taxon>Metazoa</taxon>
        <taxon>Ecdysozoa</taxon>
        <taxon>Nematoda</taxon>
        <taxon>Chromadorea</taxon>
        <taxon>Rhabditida</taxon>
        <taxon>Spirurina</taxon>
        <taxon>Ascaridomorpha</taxon>
        <taxon>Ascaridoidea</taxon>
        <taxon>Toxocaridae</taxon>
        <taxon>Toxocara</taxon>
    </lineage>
</organism>
<reference evidence="2 3" key="2">
    <citation type="submission" date="2018-11" db="EMBL/GenBank/DDBJ databases">
        <authorList>
            <consortium name="Pathogen Informatics"/>
        </authorList>
    </citation>
    <scope>NUCLEOTIDE SEQUENCE [LARGE SCALE GENOMIC DNA]</scope>
</reference>
<dbReference type="GO" id="GO:0005741">
    <property type="term" value="C:mitochondrial outer membrane"/>
    <property type="evidence" value="ECO:0007669"/>
    <property type="project" value="InterPro"/>
</dbReference>
<dbReference type="PANTHER" id="PTHR16451:SF7">
    <property type="entry name" value="MAB-21-LIKE HHH_H2TH-LIKE DOMAIN-CONTAINING PROTEIN"/>
    <property type="match status" value="1"/>
</dbReference>
<dbReference type="InterPro" id="IPR045909">
    <property type="entry name" value="MID49/MID51"/>
</dbReference>
<accession>A0A183UH87</accession>
<dbReference type="WBParaSite" id="TCNE_0000785701-mRNA-1">
    <property type="protein sequence ID" value="TCNE_0000785701-mRNA-1"/>
    <property type="gene ID" value="TCNE_0000785701"/>
</dbReference>
<feature type="compositionally biased region" description="Basic and acidic residues" evidence="1">
    <location>
        <begin position="439"/>
        <end position="449"/>
    </location>
</feature>
<evidence type="ECO:0000256" key="1">
    <source>
        <dbReference type="SAM" id="MobiDB-lite"/>
    </source>
</evidence>
<name>A0A183UH87_TOXCA</name>
<dbReference type="GO" id="GO:0007005">
    <property type="term" value="P:mitochondrion organization"/>
    <property type="evidence" value="ECO:0007669"/>
    <property type="project" value="InterPro"/>
</dbReference>
<evidence type="ECO:0000313" key="4">
    <source>
        <dbReference type="WBParaSite" id="TCNE_0000785701-mRNA-1"/>
    </source>
</evidence>
<feature type="compositionally biased region" description="Polar residues" evidence="1">
    <location>
        <begin position="475"/>
        <end position="484"/>
    </location>
</feature>
<proteinExistence type="predicted"/>
<reference evidence="4" key="1">
    <citation type="submission" date="2016-06" db="UniProtKB">
        <authorList>
            <consortium name="WormBaseParasite"/>
        </authorList>
    </citation>
    <scope>IDENTIFICATION</scope>
</reference>
<feature type="compositionally biased region" description="Basic and acidic residues" evidence="1">
    <location>
        <begin position="631"/>
        <end position="660"/>
    </location>
</feature>
<evidence type="ECO:0000313" key="3">
    <source>
        <dbReference type="Proteomes" id="UP000050794"/>
    </source>
</evidence>
<evidence type="ECO:0000313" key="2">
    <source>
        <dbReference type="EMBL" id="VDM39178.1"/>
    </source>
</evidence>
<feature type="compositionally biased region" description="Basic and acidic residues" evidence="1">
    <location>
        <begin position="404"/>
        <end position="414"/>
    </location>
</feature>
<keyword evidence="3" id="KW-1185">Reference proteome</keyword>
<gene>
    <name evidence="2" type="ORF">TCNE_LOCUS7857</name>
</gene>
<dbReference type="AlphaFoldDB" id="A0A183UH87"/>
<feature type="region of interest" description="Disordered" evidence="1">
    <location>
        <begin position="57"/>
        <end position="91"/>
    </location>
</feature>
<feature type="compositionally biased region" description="Basic and acidic residues" evidence="1">
    <location>
        <begin position="518"/>
        <end position="529"/>
    </location>
</feature>
<dbReference type="PANTHER" id="PTHR16451">
    <property type="entry name" value="MITOCHONDRIAL DYNAMICS PROTEINS 49/51 FAMILY MEMBER"/>
    <property type="match status" value="1"/>
</dbReference>
<feature type="compositionally biased region" description="Low complexity" evidence="1">
    <location>
        <begin position="57"/>
        <end position="71"/>
    </location>
</feature>
<dbReference type="GO" id="GO:0090141">
    <property type="term" value="P:positive regulation of mitochondrial fission"/>
    <property type="evidence" value="ECO:0007669"/>
    <property type="project" value="TreeGrafter"/>
</dbReference>
<sequence length="793" mass="88307">MSTDHIPIRVSAPFVSASVFIAFRWFLTIDTRVNSKQAVETRSISFIGALFSGSATASPPSAAHPESAASATDQKHESMAEGFTSEDGSTVVSKKMTRVVTTTRTALPDESKSEPNGSLGSVKDRIAIFETLAKTKKPNEQQLSAVEIIVTPVTPVPEPIDEDNYDQRMALETSSSITGNIVYNEEDGAQQREHSAVGKIAQKIAQYDDLSEDSQQYGTTTAQRAPPFTVEENERRQMGRTSDQSLENRTVQMERKNGGKQMHEGTGAREQSILQQIAIFERKAADAAPSALSSHDPETSNVQTNVVRHLITTPTKSEQTTKGEICKDGYEISTSVRKEEEAKIKARKRIEELAMQRSGIAQDFDTIIHVPDAQLEGIDSSTHHDMPKKDIEKYSFVATVGKTDEKEHIEKHSPQSENAGGTTKEEEEGDYTTPIRYPKINDERPTDKHFTKHRKIYEEQKIPYGRTSADDRGTTETTQQNYEDISQVPEEDILRVTQTKTITVFAPMTKDNQYEIGQEERTSSERNEQTAEQLPTGPAAPKQQKSPEEKPRKAQFEERREDVEDRLIVEAEKATAPAVEREDHYEMRQQIASGEAEKVFPAERSLESPEGGARSPTKEDFGEHAAPVAKGEQHEYLWDTAEGKLSTEPKEIREEGGRQEEGDEAELEKEPSLGDKIFGFAKKAGMVAGGAVAAPVALAATGALAAYDAISKHRTEDEEPKLYPEGEDVFEKDLSPKEEPDQKTRTHLVMSETQPAEIRQKEEALDTEVEKGATLDVEHEYHLGFREYHDRDM</sequence>
<dbReference type="EMBL" id="UYWY01019772">
    <property type="protein sequence ID" value="VDM39178.1"/>
    <property type="molecule type" value="Genomic_DNA"/>
</dbReference>
<feature type="region of interest" description="Disordered" evidence="1">
    <location>
        <begin position="404"/>
        <end position="487"/>
    </location>
</feature>
<feature type="compositionally biased region" description="Basic and acidic residues" evidence="1">
    <location>
        <begin position="545"/>
        <end position="587"/>
    </location>
</feature>
<feature type="region of interest" description="Disordered" evidence="1">
    <location>
        <begin position="506"/>
        <end position="671"/>
    </location>
</feature>
<dbReference type="Proteomes" id="UP000050794">
    <property type="component" value="Unassembled WGS sequence"/>
</dbReference>
<feature type="compositionally biased region" description="Basic and acidic residues" evidence="1">
    <location>
        <begin position="595"/>
        <end position="607"/>
    </location>
</feature>